<sequence>MIPKRIHHVWVGGPMPLRYRGFIEGWQRLHPGWELVCWNEDNIDFSHAPLREAYRKRRWATVSDIARLMAVQAQGGIYLDTDFRLIRPLDPLLGNACFLSFQDADKPSDLISNGCFGAVPGHWFITEALQEVLRLRELPFGLDRPTRYGPKLITRLMRRHGLRAEEADTRQAALVGDIRVLPWRVFFPYPYGAEFTPGCITEDTLGIHFWERSWSASLPLPIRLGQAARSRISRTLRRLHV</sequence>
<evidence type="ECO:0008006" key="4">
    <source>
        <dbReference type="Google" id="ProtNLM"/>
    </source>
</evidence>
<dbReference type="Pfam" id="PF04488">
    <property type="entry name" value="Gly_transf_sug"/>
    <property type="match status" value="1"/>
</dbReference>
<dbReference type="EMBL" id="PDNU01000051">
    <property type="protein sequence ID" value="PHK93337.1"/>
    <property type="molecule type" value="Genomic_DNA"/>
</dbReference>
<name>A0A2C7A9Q0_9PROT</name>
<reference evidence="2 3" key="1">
    <citation type="submission" date="2017-10" db="EMBL/GenBank/DDBJ databases">
        <authorList>
            <person name="Banno H."/>
            <person name="Chua N.-H."/>
        </authorList>
    </citation>
    <scope>NUCLEOTIDE SEQUENCE [LARGE SCALE GENOMIC DNA]</scope>
    <source>
        <strain evidence="2 3">YW11</strain>
    </source>
</reference>
<protein>
    <recommendedName>
        <fullName evidence="4">Mannosyltransferase</fullName>
    </recommendedName>
</protein>
<gene>
    <name evidence="2" type="ORF">CR162_19105</name>
</gene>
<dbReference type="Proteomes" id="UP000223527">
    <property type="component" value="Unassembled WGS sequence"/>
</dbReference>
<evidence type="ECO:0000313" key="3">
    <source>
        <dbReference type="Proteomes" id="UP000223527"/>
    </source>
</evidence>
<dbReference type="AlphaFoldDB" id="A0A2C7A9Q0"/>
<dbReference type="InterPro" id="IPR051706">
    <property type="entry name" value="Glycosyltransferase_domain"/>
</dbReference>
<dbReference type="InterPro" id="IPR029044">
    <property type="entry name" value="Nucleotide-diphossugar_trans"/>
</dbReference>
<proteinExistence type="predicted"/>
<dbReference type="PANTHER" id="PTHR32385:SF15">
    <property type="entry name" value="INOSITOL PHOSPHOCERAMIDE MANNOSYLTRANSFERASE 1"/>
    <property type="match status" value="1"/>
</dbReference>
<dbReference type="SUPFAM" id="SSF53448">
    <property type="entry name" value="Nucleotide-diphospho-sugar transferases"/>
    <property type="match status" value="1"/>
</dbReference>
<dbReference type="RefSeq" id="WP_099097115.1">
    <property type="nucleotide sequence ID" value="NZ_PDNU01000051.1"/>
</dbReference>
<dbReference type="GO" id="GO:0016020">
    <property type="term" value="C:membrane"/>
    <property type="evidence" value="ECO:0007669"/>
    <property type="project" value="GOC"/>
</dbReference>
<accession>A0A2C7A9Q0</accession>
<evidence type="ECO:0000313" key="2">
    <source>
        <dbReference type="EMBL" id="PHK93337.1"/>
    </source>
</evidence>
<dbReference type="OrthoDB" id="277808at2"/>
<organism evidence="2 3">
    <name type="scientific">Teichococcus rhizosphaerae</name>
    <dbReference type="NCBI Taxonomy" id="1335062"/>
    <lineage>
        <taxon>Bacteria</taxon>
        <taxon>Pseudomonadati</taxon>
        <taxon>Pseudomonadota</taxon>
        <taxon>Alphaproteobacteria</taxon>
        <taxon>Acetobacterales</taxon>
        <taxon>Roseomonadaceae</taxon>
        <taxon>Roseomonas</taxon>
    </lineage>
</organism>
<keyword evidence="3" id="KW-1185">Reference proteome</keyword>
<dbReference type="PANTHER" id="PTHR32385">
    <property type="entry name" value="MANNOSYL PHOSPHORYLINOSITOL CERAMIDE SYNTHASE"/>
    <property type="match status" value="1"/>
</dbReference>
<comment type="caution">
    <text evidence="2">The sequence shown here is derived from an EMBL/GenBank/DDBJ whole genome shotgun (WGS) entry which is preliminary data.</text>
</comment>
<keyword evidence="1" id="KW-0808">Transferase</keyword>
<evidence type="ECO:0000256" key="1">
    <source>
        <dbReference type="ARBA" id="ARBA00022679"/>
    </source>
</evidence>
<dbReference type="GO" id="GO:0000030">
    <property type="term" value="F:mannosyltransferase activity"/>
    <property type="evidence" value="ECO:0007669"/>
    <property type="project" value="TreeGrafter"/>
</dbReference>
<dbReference type="Gene3D" id="3.90.550.20">
    <property type="match status" value="1"/>
</dbReference>
<dbReference type="InterPro" id="IPR007577">
    <property type="entry name" value="GlycoTrfase_DXD_sugar-bd_CS"/>
</dbReference>
<dbReference type="GO" id="GO:0051999">
    <property type="term" value="P:mannosyl-inositol phosphorylceramide biosynthetic process"/>
    <property type="evidence" value="ECO:0007669"/>
    <property type="project" value="TreeGrafter"/>
</dbReference>